<dbReference type="GO" id="GO:0051607">
    <property type="term" value="P:defense response to virus"/>
    <property type="evidence" value="ECO:0007669"/>
    <property type="project" value="UniProtKB-KW"/>
</dbReference>
<dbReference type="AlphaFoldDB" id="G5GIK6"/>
<dbReference type="eggNOG" id="COG1468">
    <property type="taxonomic scope" value="Bacteria"/>
</dbReference>
<keyword evidence="7 9" id="KW-0051">Antiviral defense</keyword>
<dbReference type="RefSeq" id="WP_005541004.1">
    <property type="nucleotide sequence ID" value="NZ_JH378833.1"/>
</dbReference>
<comment type="cofactor">
    <cofactor evidence="9">
        <name>iron-sulfur cluster</name>
        <dbReference type="ChEBI" id="CHEBI:30408"/>
    </cofactor>
</comment>
<evidence type="ECO:0000256" key="1">
    <source>
        <dbReference type="ARBA" id="ARBA00022722"/>
    </source>
</evidence>
<dbReference type="OrthoDB" id="9794720at2"/>
<comment type="caution">
    <text evidence="11">The sequence shown here is derived from an EMBL/GenBank/DDBJ whole genome shotgun (WGS) entry which is preliminary data.</text>
</comment>
<accession>G5GIK6</accession>
<keyword evidence="3 9" id="KW-0378">Hydrolase</keyword>
<evidence type="ECO:0000256" key="4">
    <source>
        <dbReference type="ARBA" id="ARBA00022839"/>
    </source>
</evidence>
<dbReference type="EC" id="3.1.12.1" evidence="9"/>
<dbReference type="GO" id="GO:0004527">
    <property type="term" value="F:exonuclease activity"/>
    <property type="evidence" value="ECO:0007669"/>
    <property type="project" value="UniProtKB-KW"/>
</dbReference>
<dbReference type="Proteomes" id="UP000003011">
    <property type="component" value="Unassembled WGS sequence"/>
</dbReference>
<evidence type="ECO:0000256" key="5">
    <source>
        <dbReference type="ARBA" id="ARBA00023004"/>
    </source>
</evidence>
<proteinExistence type="inferred from homology"/>
<comment type="similarity">
    <text evidence="9">Belongs to the CRISPR-associated exonuclease Cas4 family.</text>
</comment>
<keyword evidence="6 9" id="KW-0411">Iron-sulfur</keyword>
<dbReference type="InterPro" id="IPR013343">
    <property type="entry name" value="CRISPR-assoc_prot_Cas4"/>
</dbReference>
<dbReference type="PANTHER" id="PTHR37168:SF1">
    <property type="entry name" value="CRISPR-ASSOCIATED EXONUCLEASE CAS4"/>
    <property type="match status" value="1"/>
</dbReference>
<dbReference type="InterPro" id="IPR022765">
    <property type="entry name" value="Dna2/Cas4_DUF83"/>
</dbReference>
<dbReference type="Gene3D" id="3.90.320.10">
    <property type="match status" value="1"/>
</dbReference>
<reference evidence="11 12" key="1">
    <citation type="submission" date="2011-08" db="EMBL/GenBank/DDBJ databases">
        <title>The Genome Sequence of Johnsonella ignava ATCC 51276.</title>
        <authorList>
            <consortium name="The Broad Institute Genome Sequencing Platform"/>
            <person name="Earl A."/>
            <person name="Ward D."/>
            <person name="Feldgarden M."/>
            <person name="Gevers D."/>
            <person name="Izard J."/>
            <person name="Blanton J.M."/>
            <person name="Baranova O.V."/>
            <person name="Dewhirst F.E."/>
            <person name="Young S.K."/>
            <person name="Zeng Q."/>
            <person name="Gargeya S."/>
            <person name="Fitzgerald M."/>
            <person name="Haas B."/>
            <person name="Abouelleil A."/>
            <person name="Alvarado L."/>
            <person name="Arachchi H.M."/>
            <person name="Berlin A."/>
            <person name="Brown A."/>
            <person name="Chapman S.B."/>
            <person name="Chen Z."/>
            <person name="Dunbar C."/>
            <person name="Freedman E."/>
            <person name="Gearin G."/>
            <person name="Gellesch M."/>
            <person name="Goldberg J."/>
            <person name="Griggs A."/>
            <person name="Gujja S."/>
            <person name="Heiman D."/>
            <person name="Howarth C."/>
            <person name="Larson L."/>
            <person name="Lui A."/>
            <person name="MacDonald P.J.P."/>
            <person name="Montmayeur A."/>
            <person name="Murphy C."/>
            <person name="Neiman D."/>
            <person name="Pearson M."/>
            <person name="Priest M."/>
            <person name="Roberts A."/>
            <person name="Saif S."/>
            <person name="Shea T."/>
            <person name="Shenoy N."/>
            <person name="Sisk P."/>
            <person name="Stolte C."/>
            <person name="Sykes S."/>
            <person name="Wortman J."/>
            <person name="Nusbaum C."/>
            <person name="Birren B."/>
        </authorList>
    </citation>
    <scope>NUCLEOTIDE SEQUENCE [LARGE SCALE GENOMIC DNA]</scope>
    <source>
        <strain evidence="11 12">ATCC 51276</strain>
    </source>
</reference>
<comment type="cofactor">
    <cofactor evidence="9">
        <name>Mg(2+)</name>
        <dbReference type="ChEBI" id="CHEBI:18420"/>
    </cofactor>
    <cofactor evidence="9">
        <name>Mn(2+)</name>
        <dbReference type="ChEBI" id="CHEBI:29035"/>
    </cofactor>
    <text evidence="9">Mg(2+) or Mn(2+) required for ssDNA cleavage activity.</text>
</comment>
<dbReference type="GO" id="GO:0046872">
    <property type="term" value="F:metal ion binding"/>
    <property type="evidence" value="ECO:0007669"/>
    <property type="project" value="UniProtKB-KW"/>
</dbReference>
<gene>
    <name evidence="11" type="ORF">HMPREF9333_01396</name>
</gene>
<dbReference type="InterPro" id="IPR011604">
    <property type="entry name" value="PDDEXK-like_dom_sf"/>
</dbReference>
<dbReference type="PANTHER" id="PTHR37168">
    <property type="entry name" value="CRISPR-ASSOCIATED EXONUCLEASE CAS4"/>
    <property type="match status" value="1"/>
</dbReference>
<dbReference type="GO" id="GO:0051536">
    <property type="term" value="F:iron-sulfur cluster binding"/>
    <property type="evidence" value="ECO:0007669"/>
    <property type="project" value="UniProtKB-KW"/>
</dbReference>
<evidence type="ECO:0000259" key="10">
    <source>
        <dbReference type="Pfam" id="PF01930"/>
    </source>
</evidence>
<dbReference type="HOGENOM" id="CLU_133784_0_0_9"/>
<evidence type="ECO:0000313" key="11">
    <source>
        <dbReference type="EMBL" id="EHI55260.1"/>
    </source>
</evidence>
<evidence type="ECO:0000256" key="3">
    <source>
        <dbReference type="ARBA" id="ARBA00022801"/>
    </source>
</evidence>
<comment type="function">
    <text evidence="9">CRISPR (clustered regularly interspaced short palindromic repeat) is an adaptive immune system that provides protection against mobile genetic elements (viruses, transposable elements and conjugative plasmids). CRISPR clusters contain sequences complementary to antecedent mobile elements and target invading nucleic acids. CRISPR clusters are transcribed and processed into CRISPR RNA (crRNA).</text>
</comment>
<dbReference type="Pfam" id="PF01930">
    <property type="entry name" value="Cas_Cas4"/>
    <property type="match status" value="1"/>
</dbReference>
<dbReference type="STRING" id="679200.HMPREF9333_01396"/>
<keyword evidence="1 9" id="KW-0540">Nuclease</keyword>
<dbReference type="EMBL" id="ACZL01000023">
    <property type="protein sequence ID" value="EHI55260.1"/>
    <property type="molecule type" value="Genomic_DNA"/>
</dbReference>
<keyword evidence="12" id="KW-1185">Reference proteome</keyword>
<dbReference type="NCBIfam" id="TIGR00372">
    <property type="entry name" value="cas4"/>
    <property type="match status" value="1"/>
</dbReference>
<feature type="domain" description="DUF83" evidence="10">
    <location>
        <begin position="6"/>
        <end position="164"/>
    </location>
</feature>
<evidence type="ECO:0000256" key="9">
    <source>
        <dbReference type="RuleBase" id="RU365022"/>
    </source>
</evidence>
<evidence type="ECO:0000313" key="12">
    <source>
        <dbReference type="Proteomes" id="UP000003011"/>
    </source>
</evidence>
<evidence type="ECO:0000256" key="2">
    <source>
        <dbReference type="ARBA" id="ARBA00022723"/>
    </source>
</evidence>
<protein>
    <recommendedName>
        <fullName evidence="9">CRISPR-associated exonuclease Cas4</fullName>
        <ecNumber evidence="9">3.1.12.1</ecNumber>
    </recommendedName>
</protein>
<sequence>MKKDITGTMINYYFICKRKLWYFADGIGMEGENEDVCIGKIIDEQSYKREKKNVMIDEVINIDFLQSWKIVHEVKKSRKLDAAGRWQLLYYIWILRKKGIPIEKGILDYPLLKKREEIYLTEESEAELIEVLDKIKEILDLKLPPAVINKQYCKKCAYYEFCYI</sequence>
<keyword evidence="8 9" id="KW-0464">Manganese</keyword>
<organism evidence="11 12">
    <name type="scientific">Johnsonella ignava ATCC 51276</name>
    <dbReference type="NCBI Taxonomy" id="679200"/>
    <lineage>
        <taxon>Bacteria</taxon>
        <taxon>Bacillati</taxon>
        <taxon>Bacillota</taxon>
        <taxon>Clostridia</taxon>
        <taxon>Lachnospirales</taxon>
        <taxon>Lachnospiraceae</taxon>
        <taxon>Johnsonella</taxon>
    </lineage>
</organism>
<name>G5GIK6_9FIRM</name>
<keyword evidence="5 9" id="KW-0408">Iron</keyword>
<evidence type="ECO:0000256" key="8">
    <source>
        <dbReference type="ARBA" id="ARBA00023211"/>
    </source>
</evidence>
<evidence type="ECO:0000256" key="6">
    <source>
        <dbReference type="ARBA" id="ARBA00023014"/>
    </source>
</evidence>
<keyword evidence="4 9" id="KW-0269">Exonuclease</keyword>
<evidence type="ECO:0000256" key="7">
    <source>
        <dbReference type="ARBA" id="ARBA00023118"/>
    </source>
</evidence>
<keyword evidence="2 9" id="KW-0479">Metal-binding</keyword>
<dbReference type="PATRIC" id="fig|679200.3.peg.1484"/>